<dbReference type="Pfam" id="PF12796">
    <property type="entry name" value="Ank_2"/>
    <property type="match status" value="1"/>
</dbReference>
<dbReference type="PROSITE" id="PS50297">
    <property type="entry name" value="ANK_REP_REGION"/>
    <property type="match status" value="2"/>
</dbReference>
<dbReference type="PANTHER" id="PTHR24198:SF165">
    <property type="entry name" value="ANKYRIN REPEAT-CONTAINING PROTEIN-RELATED"/>
    <property type="match status" value="1"/>
</dbReference>
<feature type="repeat" description="ANK" evidence="3">
    <location>
        <begin position="112"/>
        <end position="144"/>
    </location>
</feature>
<keyword evidence="2 3" id="KW-0040">ANK repeat</keyword>
<evidence type="ECO:0000313" key="5">
    <source>
        <dbReference type="Proteomes" id="UP001243989"/>
    </source>
</evidence>
<dbReference type="Gene3D" id="1.25.40.20">
    <property type="entry name" value="Ankyrin repeat-containing domain"/>
    <property type="match status" value="1"/>
</dbReference>
<feature type="repeat" description="ANK" evidence="3">
    <location>
        <begin position="77"/>
        <end position="109"/>
    </location>
</feature>
<dbReference type="InterPro" id="IPR002110">
    <property type="entry name" value="Ankyrin_rpt"/>
</dbReference>
<keyword evidence="1" id="KW-0677">Repeat</keyword>
<dbReference type="RefSeq" id="XP_060441566.1">
    <property type="nucleotide sequence ID" value="XM_060591010.1"/>
</dbReference>
<proteinExistence type="predicted"/>
<keyword evidence="5" id="KW-1185">Reference proteome</keyword>
<evidence type="ECO:0000256" key="3">
    <source>
        <dbReference type="PROSITE-ProRule" id="PRU00023"/>
    </source>
</evidence>
<protein>
    <submittedName>
        <fullName evidence="4">Ankyrin repeat-containing domain protein</fullName>
    </submittedName>
</protein>
<comment type="caution">
    <text evidence="4">The sequence shown here is derived from an EMBL/GenBank/DDBJ whole genome shotgun (WGS) entry which is preliminary data.</text>
</comment>
<dbReference type="Proteomes" id="UP001243989">
    <property type="component" value="Unassembled WGS sequence"/>
</dbReference>
<dbReference type="SUPFAM" id="SSF48403">
    <property type="entry name" value="Ankyrin repeat"/>
    <property type="match status" value="1"/>
</dbReference>
<dbReference type="PANTHER" id="PTHR24198">
    <property type="entry name" value="ANKYRIN REPEAT AND PROTEIN KINASE DOMAIN-CONTAINING PROTEIN"/>
    <property type="match status" value="1"/>
</dbReference>
<name>A0AAI9ZJC4_9PEZI</name>
<accession>A0AAI9ZJC4</accession>
<dbReference type="SMART" id="SM00248">
    <property type="entry name" value="ANK"/>
    <property type="match status" value="3"/>
</dbReference>
<evidence type="ECO:0000313" key="4">
    <source>
        <dbReference type="EMBL" id="KAK1625571.1"/>
    </source>
</evidence>
<dbReference type="AlphaFoldDB" id="A0AAI9ZJC4"/>
<dbReference type="PROSITE" id="PS50088">
    <property type="entry name" value="ANK_REPEAT"/>
    <property type="match status" value="2"/>
</dbReference>
<reference evidence="4" key="1">
    <citation type="submission" date="2021-06" db="EMBL/GenBank/DDBJ databases">
        <title>Comparative genomics, transcriptomics and evolutionary studies reveal genomic signatures of adaptation to plant cell wall in hemibiotrophic fungi.</title>
        <authorList>
            <consortium name="DOE Joint Genome Institute"/>
            <person name="Baroncelli R."/>
            <person name="Diaz J.F."/>
            <person name="Benocci T."/>
            <person name="Peng M."/>
            <person name="Battaglia E."/>
            <person name="Haridas S."/>
            <person name="Andreopoulos W."/>
            <person name="Labutti K."/>
            <person name="Pangilinan J."/>
            <person name="Floch G.L."/>
            <person name="Makela M.R."/>
            <person name="Henrissat B."/>
            <person name="Grigoriev I.V."/>
            <person name="Crouch J.A."/>
            <person name="De Vries R.P."/>
            <person name="Sukno S.A."/>
            <person name="Thon M.R."/>
        </authorList>
    </citation>
    <scope>NUCLEOTIDE SEQUENCE</scope>
    <source>
        <strain evidence="4">CBS 102054</strain>
    </source>
</reference>
<organism evidence="4 5">
    <name type="scientific">Colletotrichum phormii</name>
    <dbReference type="NCBI Taxonomy" id="359342"/>
    <lineage>
        <taxon>Eukaryota</taxon>
        <taxon>Fungi</taxon>
        <taxon>Dikarya</taxon>
        <taxon>Ascomycota</taxon>
        <taxon>Pezizomycotina</taxon>
        <taxon>Sordariomycetes</taxon>
        <taxon>Hypocreomycetidae</taxon>
        <taxon>Glomerellales</taxon>
        <taxon>Glomerellaceae</taxon>
        <taxon>Colletotrichum</taxon>
        <taxon>Colletotrichum acutatum species complex</taxon>
    </lineage>
</organism>
<dbReference type="GeneID" id="85475872"/>
<evidence type="ECO:0000256" key="1">
    <source>
        <dbReference type="ARBA" id="ARBA00022737"/>
    </source>
</evidence>
<dbReference type="EMBL" id="JAHMHQ010000019">
    <property type="protein sequence ID" value="KAK1625571.1"/>
    <property type="molecule type" value="Genomic_DNA"/>
</dbReference>
<evidence type="ECO:0000256" key="2">
    <source>
        <dbReference type="ARBA" id="ARBA00023043"/>
    </source>
</evidence>
<dbReference type="InterPro" id="IPR036770">
    <property type="entry name" value="Ankyrin_rpt-contain_sf"/>
</dbReference>
<sequence>MILLVRAGSHVPDQILDYLQIEFKGISTILYTLLAARMPTTPILGASALENAVEDENLSLCSLLLDHKAPLNYHGRSGMTCLQRAARENDLLLTRFLFEHGADVNFAAHEDGGRTALQSAVEYNATPVVEFLLSVGADIRAAPAKRNGVTVLEALAKSYTSILNFCEVRLDAPRYVNMEDILSKLGRFRNWVAKGAPINRPNGEDGKLLHYFVLNFNHACLEEALVLGAKTDARCHEGQDEEDCEGWN</sequence>
<gene>
    <name evidence="4" type="ORF">BDP81DRAFT_434984</name>
</gene>